<keyword evidence="5 6" id="KW-0472">Membrane</keyword>
<dbReference type="Pfam" id="PF00892">
    <property type="entry name" value="EamA"/>
    <property type="match status" value="1"/>
</dbReference>
<comment type="subcellular location">
    <subcellularLocation>
        <location evidence="1">Membrane</location>
        <topology evidence="1">Multi-pass membrane protein</topology>
    </subcellularLocation>
</comment>
<dbReference type="InterPro" id="IPR050638">
    <property type="entry name" value="AA-Vitamin_Transporters"/>
</dbReference>
<accession>A0A6J4KYY4</accession>
<dbReference type="SUPFAM" id="SSF103481">
    <property type="entry name" value="Multidrug resistance efflux transporter EmrE"/>
    <property type="match status" value="1"/>
</dbReference>
<feature type="domain" description="EamA" evidence="7">
    <location>
        <begin position="1"/>
        <end position="123"/>
    </location>
</feature>
<dbReference type="PANTHER" id="PTHR32322">
    <property type="entry name" value="INNER MEMBRANE TRANSPORTER"/>
    <property type="match status" value="1"/>
</dbReference>
<feature type="transmembrane region" description="Helical" evidence="6">
    <location>
        <begin position="83"/>
        <end position="101"/>
    </location>
</feature>
<gene>
    <name evidence="8" type="ORF">AVDCRST_MAG89-1461</name>
</gene>
<reference evidence="8" key="1">
    <citation type="submission" date="2020-02" db="EMBL/GenBank/DDBJ databases">
        <authorList>
            <person name="Meier V. D."/>
        </authorList>
    </citation>
    <scope>NUCLEOTIDE SEQUENCE</scope>
    <source>
        <strain evidence="8">AVDCRST_MAG89</strain>
    </source>
</reference>
<feature type="transmembrane region" description="Helical" evidence="6">
    <location>
        <begin position="21"/>
        <end position="40"/>
    </location>
</feature>
<organism evidence="8">
    <name type="scientific">uncultured Gemmatimonadota bacterium</name>
    <dbReference type="NCBI Taxonomy" id="203437"/>
    <lineage>
        <taxon>Bacteria</taxon>
        <taxon>Pseudomonadati</taxon>
        <taxon>Gemmatimonadota</taxon>
        <taxon>environmental samples</taxon>
    </lineage>
</organism>
<feature type="non-terminal residue" evidence="8">
    <location>
        <position position="1"/>
    </location>
</feature>
<dbReference type="AlphaFoldDB" id="A0A6J4KYY4"/>
<evidence type="ECO:0000259" key="7">
    <source>
        <dbReference type="Pfam" id="PF00892"/>
    </source>
</evidence>
<dbReference type="InterPro" id="IPR037185">
    <property type="entry name" value="EmrE-like"/>
</dbReference>
<name>A0A6J4KYY4_9BACT</name>
<protein>
    <recommendedName>
        <fullName evidence="7">EamA domain-containing protein</fullName>
    </recommendedName>
</protein>
<evidence type="ECO:0000256" key="3">
    <source>
        <dbReference type="ARBA" id="ARBA00022692"/>
    </source>
</evidence>
<dbReference type="EMBL" id="CADCTV010000321">
    <property type="protein sequence ID" value="CAA9317131.1"/>
    <property type="molecule type" value="Genomic_DNA"/>
</dbReference>
<evidence type="ECO:0000256" key="1">
    <source>
        <dbReference type="ARBA" id="ARBA00004141"/>
    </source>
</evidence>
<dbReference type="Gene3D" id="1.10.3730.20">
    <property type="match status" value="1"/>
</dbReference>
<dbReference type="InterPro" id="IPR000620">
    <property type="entry name" value="EamA_dom"/>
</dbReference>
<feature type="transmembrane region" description="Helical" evidence="6">
    <location>
        <begin position="52"/>
        <end position="71"/>
    </location>
</feature>
<evidence type="ECO:0000313" key="8">
    <source>
        <dbReference type="EMBL" id="CAA9317131.1"/>
    </source>
</evidence>
<feature type="transmembrane region" description="Helical" evidence="6">
    <location>
        <begin position="107"/>
        <end position="123"/>
    </location>
</feature>
<keyword evidence="3 6" id="KW-0812">Transmembrane</keyword>
<proteinExistence type="inferred from homology"/>
<comment type="similarity">
    <text evidence="2">Belongs to the EamA transporter family.</text>
</comment>
<evidence type="ECO:0000256" key="6">
    <source>
        <dbReference type="SAM" id="Phobius"/>
    </source>
</evidence>
<evidence type="ECO:0000256" key="5">
    <source>
        <dbReference type="ARBA" id="ARBA00023136"/>
    </source>
</evidence>
<evidence type="ECO:0000256" key="2">
    <source>
        <dbReference type="ARBA" id="ARBA00007362"/>
    </source>
</evidence>
<dbReference type="PANTHER" id="PTHR32322:SF2">
    <property type="entry name" value="EAMA DOMAIN-CONTAINING PROTEIN"/>
    <property type="match status" value="1"/>
</dbReference>
<evidence type="ECO:0000256" key="4">
    <source>
        <dbReference type="ARBA" id="ARBA00022989"/>
    </source>
</evidence>
<keyword evidence="4 6" id="KW-1133">Transmembrane helix</keyword>
<dbReference type="GO" id="GO:0016020">
    <property type="term" value="C:membrane"/>
    <property type="evidence" value="ECO:0007669"/>
    <property type="project" value="UniProtKB-SubCell"/>
</dbReference>
<sequence length="127" mass="13602">AIYTVGARPIVDRYGSVQTTAWTLWVGAAGLLVLGAPALLRQRWSEVDGQAWGGLFFSALFAIGLAYLIWYRGVEKIGNTRTAIFSNLTPVVAMIAAAVLLRETPTNWAILGAALTLGGVMVVRSDH</sequence>